<evidence type="ECO:0000256" key="1">
    <source>
        <dbReference type="ARBA" id="ARBA00022795"/>
    </source>
</evidence>
<dbReference type="RefSeq" id="WP_146855222.1">
    <property type="nucleotide sequence ID" value="NZ_BAAAHR010000003.1"/>
</dbReference>
<gene>
    <name evidence="5" type="ORF">FB463_002855</name>
    <name evidence="6" type="ORF">FB463_002972</name>
    <name evidence="4" type="ORF">FFA01_17830</name>
</gene>
<sequence length="179" mass="19246">MGANELSALLWRERELLELLTFKLEEEQLLLTAGRTRWIDHATREVEQVLDRLRSAGLERSVEVSSVAQQWGTDEEAPLRDIIAAAPAGPWGEIFTAHLKAMTDLTARIAQLRDENERFLRAAARATQETLATTTGDATAAAGAIYDATGSTATSASGLRSGTAAPTTATGGHLFDGRL</sequence>
<protein>
    <submittedName>
        <fullName evidence="5">Flagellar biosynthesis/type III secretory pathway chaperone</fullName>
    </submittedName>
</protein>
<dbReference type="InterPro" id="IPR036679">
    <property type="entry name" value="FlgN-like_sf"/>
</dbReference>
<organism evidence="5 8">
    <name type="scientific">Frigoribacterium faeni</name>
    <dbReference type="NCBI Taxonomy" id="145483"/>
    <lineage>
        <taxon>Bacteria</taxon>
        <taxon>Bacillati</taxon>
        <taxon>Actinomycetota</taxon>
        <taxon>Actinomycetes</taxon>
        <taxon>Micrococcales</taxon>
        <taxon>Microbacteriaceae</taxon>
        <taxon>Frigoribacterium</taxon>
    </lineage>
</organism>
<keyword evidence="5" id="KW-0969">Cilium</keyword>
<comment type="caution">
    <text evidence="5">The sequence shown here is derived from an EMBL/GenBank/DDBJ whole genome shotgun (WGS) entry which is preliminary data.</text>
</comment>
<reference evidence="4 7" key="1">
    <citation type="submission" date="2019-07" db="EMBL/GenBank/DDBJ databases">
        <title>Whole genome shotgun sequence of Frigoribacterium faeni NBRC 103066.</title>
        <authorList>
            <person name="Hosoyama A."/>
            <person name="Uohara A."/>
            <person name="Ohji S."/>
            <person name="Ichikawa N."/>
        </authorList>
    </citation>
    <scope>NUCLEOTIDE SEQUENCE [LARGE SCALE GENOMIC DNA]</scope>
    <source>
        <strain evidence="4 7">NBRC 103066</strain>
    </source>
</reference>
<keyword evidence="1" id="KW-1005">Bacterial flagellum biogenesis</keyword>
<evidence type="ECO:0000256" key="3">
    <source>
        <dbReference type="SAM" id="MobiDB-lite"/>
    </source>
</evidence>
<keyword evidence="5" id="KW-0966">Cell projection</keyword>
<dbReference type="EMBL" id="BJUV01000016">
    <property type="protein sequence ID" value="GEK83474.1"/>
    <property type="molecule type" value="Genomic_DNA"/>
</dbReference>
<evidence type="ECO:0000313" key="8">
    <source>
        <dbReference type="Proteomes" id="UP000522688"/>
    </source>
</evidence>
<dbReference type="GO" id="GO:0044780">
    <property type="term" value="P:bacterial-type flagellum assembly"/>
    <property type="evidence" value="ECO:0007669"/>
    <property type="project" value="InterPro"/>
</dbReference>
<dbReference type="Gene3D" id="1.20.58.300">
    <property type="entry name" value="FlgN-like"/>
    <property type="match status" value="1"/>
</dbReference>
<dbReference type="Proteomes" id="UP000522688">
    <property type="component" value="Unassembled WGS sequence"/>
</dbReference>
<dbReference type="Proteomes" id="UP000321154">
    <property type="component" value="Unassembled WGS sequence"/>
</dbReference>
<keyword evidence="5" id="KW-0282">Flagellum</keyword>
<accession>A0A7W3JKL5</accession>
<feature type="compositionally biased region" description="Low complexity" evidence="3">
    <location>
        <begin position="162"/>
        <end position="172"/>
    </location>
</feature>
<dbReference type="AlphaFoldDB" id="A0A7W3JKL5"/>
<dbReference type="EMBL" id="JACGWW010000007">
    <property type="protein sequence ID" value="MBA8814697.1"/>
    <property type="molecule type" value="Genomic_DNA"/>
</dbReference>
<reference evidence="5 8" key="2">
    <citation type="submission" date="2020-07" db="EMBL/GenBank/DDBJ databases">
        <title>Sequencing the genomes of 1000 actinobacteria strains.</title>
        <authorList>
            <person name="Klenk H.-P."/>
        </authorList>
    </citation>
    <scope>NUCLEOTIDE SEQUENCE [LARGE SCALE GENOMIC DNA]</scope>
    <source>
        <strain evidence="5 8">DSM 10309</strain>
    </source>
</reference>
<feature type="region of interest" description="Disordered" evidence="3">
    <location>
        <begin position="152"/>
        <end position="179"/>
    </location>
</feature>
<evidence type="ECO:0000256" key="2">
    <source>
        <dbReference type="SAM" id="Coils"/>
    </source>
</evidence>
<evidence type="ECO:0000313" key="6">
    <source>
        <dbReference type="EMBL" id="MBA8814697.1"/>
    </source>
</evidence>
<dbReference type="InterPro" id="IPR007809">
    <property type="entry name" value="FlgN-like"/>
</dbReference>
<evidence type="ECO:0000313" key="7">
    <source>
        <dbReference type="Proteomes" id="UP000321154"/>
    </source>
</evidence>
<proteinExistence type="predicted"/>
<name>A0A7W3JKL5_9MICO</name>
<dbReference type="EMBL" id="JACGWW010000006">
    <property type="protein sequence ID" value="MBA8814580.1"/>
    <property type="molecule type" value="Genomic_DNA"/>
</dbReference>
<dbReference type="SUPFAM" id="SSF140566">
    <property type="entry name" value="FlgN-like"/>
    <property type="match status" value="1"/>
</dbReference>
<dbReference type="Pfam" id="PF05130">
    <property type="entry name" value="FlgN"/>
    <property type="match status" value="1"/>
</dbReference>
<feature type="coiled-coil region" evidence="2">
    <location>
        <begin position="102"/>
        <end position="129"/>
    </location>
</feature>
<evidence type="ECO:0000313" key="4">
    <source>
        <dbReference type="EMBL" id="GEK83474.1"/>
    </source>
</evidence>
<dbReference type="OrthoDB" id="3268384at2"/>
<evidence type="ECO:0000313" key="5">
    <source>
        <dbReference type="EMBL" id="MBA8814580.1"/>
    </source>
</evidence>
<keyword evidence="7" id="KW-1185">Reference proteome</keyword>
<keyword evidence="2" id="KW-0175">Coiled coil</keyword>